<feature type="domain" description="Thioester reductase (TE)" evidence="2">
    <location>
        <begin position="58"/>
        <end position="219"/>
    </location>
</feature>
<evidence type="ECO:0000313" key="3">
    <source>
        <dbReference type="EMBL" id="CAH2986508.1"/>
    </source>
</evidence>
<protein>
    <recommendedName>
        <fullName evidence="1">Fatty acyl-CoA reductase</fullName>
        <ecNumber evidence="1">1.2.1.84</ecNumber>
    </recommendedName>
</protein>
<name>A0ABN8L4N9_CHISP</name>
<comment type="function">
    <text evidence="1">Catalyzes the reduction of fatty acyl-CoA to fatty alcohols.</text>
</comment>
<keyword evidence="1" id="KW-0443">Lipid metabolism</keyword>
<dbReference type="PANTHER" id="PTHR11011:SF116">
    <property type="entry name" value="FATTY ACYL-COA REDUCTASE CG5065-RELATED"/>
    <property type="match status" value="1"/>
</dbReference>
<accession>A0ABN8L4N9</accession>
<dbReference type="InterPro" id="IPR013120">
    <property type="entry name" value="FAR_NAD-bd"/>
</dbReference>
<proteinExistence type="inferred from homology"/>
<organism evidence="3 4">
    <name type="scientific">Chilo suppressalis</name>
    <name type="common">Asiatic rice borer moth</name>
    <dbReference type="NCBI Taxonomy" id="168631"/>
    <lineage>
        <taxon>Eukaryota</taxon>
        <taxon>Metazoa</taxon>
        <taxon>Ecdysozoa</taxon>
        <taxon>Arthropoda</taxon>
        <taxon>Hexapoda</taxon>
        <taxon>Insecta</taxon>
        <taxon>Pterygota</taxon>
        <taxon>Neoptera</taxon>
        <taxon>Endopterygota</taxon>
        <taxon>Lepidoptera</taxon>
        <taxon>Glossata</taxon>
        <taxon>Ditrysia</taxon>
        <taxon>Pyraloidea</taxon>
        <taxon>Crambidae</taxon>
        <taxon>Crambinae</taxon>
        <taxon>Chilo</taxon>
    </lineage>
</organism>
<dbReference type="Gene3D" id="3.40.50.720">
    <property type="entry name" value="NAD(P)-binding Rossmann-like Domain"/>
    <property type="match status" value="1"/>
</dbReference>
<keyword evidence="4" id="KW-1185">Reference proteome</keyword>
<comment type="similarity">
    <text evidence="1">Belongs to the fatty acyl-CoA reductase family.</text>
</comment>
<dbReference type="InterPro" id="IPR036291">
    <property type="entry name" value="NAD(P)-bd_dom_sf"/>
</dbReference>
<dbReference type="EMBL" id="OU963914">
    <property type="protein sequence ID" value="CAH2986508.1"/>
    <property type="molecule type" value="Genomic_DNA"/>
</dbReference>
<evidence type="ECO:0000256" key="1">
    <source>
        <dbReference type="RuleBase" id="RU363097"/>
    </source>
</evidence>
<reference evidence="3" key="1">
    <citation type="submission" date="2021-12" db="EMBL/GenBank/DDBJ databases">
        <authorList>
            <person name="King R."/>
        </authorList>
    </citation>
    <scope>NUCLEOTIDE SEQUENCE</scope>
</reference>
<keyword evidence="1" id="KW-0560">Oxidoreductase</keyword>
<comment type="catalytic activity">
    <reaction evidence="1">
        <text>a long-chain fatty acyl-CoA + 2 NADPH + 2 H(+) = a long-chain primary fatty alcohol + 2 NADP(+) + CoA</text>
        <dbReference type="Rhea" id="RHEA:52716"/>
        <dbReference type="ChEBI" id="CHEBI:15378"/>
        <dbReference type="ChEBI" id="CHEBI:57287"/>
        <dbReference type="ChEBI" id="CHEBI:57783"/>
        <dbReference type="ChEBI" id="CHEBI:58349"/>
        <dbReference type="ChEBI" id="CHEBI:77396"/>
        <dbReference type="ChEBI" id="CHEBI:83139"/>
        <dbReference type="EC" id="1.2.1.84"/>
    </reaction>
</comment>
<dbReference type="Proteomes" id="UP001153292">
    <property type="component" value="Chromosome 21"/>
</dbReference>
<evidence type="ECO:0000259" key="2">
    <source>
        <dbReference type="Pfam" id="PF07993"/>
    </source>
</evidence>
<dbReference type="InterPro" id="IPR026055">
    <property type="entry name" value="FAR"/>
</dbReference>
<dbReference type="SUPFAM" id="SSF51735">
    <property type="entry name" value="NAD(P)-binding Rossmann-fold domains"/>
    <property type="match status" value="1"/>
</dbReference>
<dbReference type="PANTHER" id="PTHR11011">
    <property type="entry name" value="MALE STERILITY PROTEIN 2-RELATED"/>
    <property type="match status" value="1"/>
</dbReference>
<keyword evidence="1" id="KW-0444">Lipid biosynthesis</keyword>
<sequence>MTKKWFVHNLLGWEFCNSQLNKLYRIRVIEGCLVIMEVQGSPDQPVIPLFFRGREVFITGATGFMGKVLVERLLATCPDIGCLHLLMRTKKDLTPDTRLRELKQSQVFDVLRRTSPGQLDKLRIVSGDITKPKLGLSDRSRAELENVSVVFNSAATVKLEEELSSAVETNVLSVMRLLDICDQLPNLAAWLHMSTAYCHAERSRVEERVYPPAPARPLQRIIEDAQRAGHMTPRDTKK</sequence>
<dbReference type="EC" id="1.2.1.84" evidence="1"/>
<evidence type="ECO:0000313" key="4">
    <source>
        <dbReference type="Proteomes" id="UP001153292"/>
    </source>
</evidence>
<gene>
    <name evidence="3" type="ORF">CHILSU_LOCUS6220</name>
</gene>
<keyword evidence="1" id="KW-0521">NADP</keyword>
<dbReference type="Pfam" id="PF07993">
    <property type="entry name" value="NAD_binding_4"/>
    <property type="match status" value="1"/>
</dbReference>